<dbReference type="AlphaFoldDB" id="A0A0W0YGU4"/>
<sequence length="168" mass="18887">MVHIQAFTPVISNGMLGAVDKNLIAMIEIMLSPEAARKMLKFSAFISLSLIASISFAKPCSHYRSCLILKNQHTQFAMVTCNWLNTVTSEGNAQGSTQLDLGYGDGLGAPEPRTLSCSFMTAQTQHDFNFYNPYWGSRIEFNLITEKQLDVRVIDGWSSRDTKYKFTW</sequence>
<dbReference type="Proteomes" id="UP000054621">
    <property type="component" value="Unassembled WGS sequence"/>
</dbReference>
<accession>A0A0W0YGU4</accession>
<proteinExistence type="predicted"/>
<organism evidence="1 2">
    <name type="scientific">Legionella sainthelensi</name>
    <dbReference type="NCBI Taxonomy" id="28087"/>
    <lineage>
        <taxon>Bacteria</taxon>
        <taxon>Pseudomonadati</taxon>
        <taxon>Pseudomonadota</taxon>
        <taxon>Gammaproteobacteria</taxon>
        <taxon>Legionellales</taxon>
        <taxon>Legionellaceae</taxon>
        <taxon>Legionella</taxon>
    </lineage>
</organism>
<dbReference type="eggNOG" id="ENOG5031E8D">
    <property type="taxonomic scope" value="Bacteria"/>
</dbReference>
<reference evidence="1 2" key="1">
    <citation type="submission" date="2015-11" db="EMBL/GenBank/DDBJ databases">
        <title>Genomic analysis of 38 Legionella species identifies large and diverse effector repertoires.</title>
        <authorList>
            <person name="Burstein D."/>
            <person name="Amaro F."/>
            <person name="Zusman T."/>
            <person name="Lifshitz Z."/>
            <person name="Cohen O."/>
            <person name="Gilbert J.A."/>
            <person name="Pupko T."/>
            <person name="Shuman H.A."/>
            <person name="Segal G."/>
        </authorList>
    </citation>
    <scope>NUCLEOTIDE SEQUENCE [LARGE SCALE GENOMIC DNA]</scope>
    <source>
        <strain evidence="1 2">Mt.St.Helens-4</strain>
    </source>
</reference>
<comment type="caution">
    <text evidence="1">The sequence shown here is derived from an EMBL/GenBank/DDBJ whole genome shotgun (WGS) entry which is preliminary data.</text>
</comment>
<dbReference type="STRING" id="28087.Lsai_2316"/>
<evidence type="ECO:0000313" key="2">
    <source>
        <dbReference type="Proteomes" id="UP000054621"/>
    </source>
</evidence>
<name>A0A0W0YGU4_9GAMM</name>
<dbReference type="RefSeq" id="WP_232002425.1">
    <property type="nucleotide sequence ID" value="NZ_CAAAJE010000006.1"/>
</dbReference>
<dbReference type="EMBL" id="LNYV01000034">
    <property type="protein sequence ID" value="KTD56186.1"/>
    <property type="molecule type" value="Genomic_DNA"/>
</dbReference>
<evidence type="ECO:0000313" key="1">
    <source>
        <dbReference type="EMBL" id="KTD56186.1"/>
    </source>
</evidence>
<gene>
    <name evidence="1" type="ORF">Lsai_2316</name>
</gene>
<protein>
    <submittedName>
        <fullName evidence="1">Uncharacterized protein</fullName>
    </submittedName>
</protein>